<evidence type="ECO:0000313" key="2">
    <source>
        <dbReference type="Proteomes" id="UP000008936"/>
    </source>
</evidence>
<protein>
    <submittedName>
        <fullName evidence="1">Long-chain-fatty-acid--(Acyl-carrier-protein) ligase / acyl-(Acyl-carrier-protein)-phospholipid O-acyltransferase</fullName>
    </submittedName>
</protein>
<dbReference type="HOGENOM" id="CLU_2775114_0_0_6"/>
<dbReference type="KEGG" id="ypn:YPN_2997"/>
<dbReference type="Proteomes" id="UP000008936">
    <property type="component" value="Chromosome"/>
</dbReference>
<reference evidence="1 2" key="1">
    <citation type="journal article" date="2006" name="J. Bacteriol.">
        <title>Complete genome sequence of Yersinia pestis strains Antiqua and Nepal516: evidence of gene reduction in an emerging pathogen.</title>
        <authorList>
            <person name="Chain P.S."/>
            <person name="Hu P."/>
            <person name="Malfatti S.A."/>
            <person name="Radnedge L."/>
            <person name="Larimer F."/>
            <person name="Vergez L.M."/>
            <person name="Worsham P."/>
            <person name="Chu M.C."/>
            <person name="Andersen G.L."/>
        </authorList>
    </citation>
    <scope>NUCLEOTIDE SEQUENCE [LARGE SCALE GENOMIC DNA]</scope>
    <source>
        <strain evidence="1 2">Nepal516</strain>
    </source>
</reference>
<gene>
    <name evidence="1" type="ordered locus">YPN_2997</name>
</gene>
<keyword evidence="1" id="KW-0436">Ligase</keyword>
<dbReference type="SUPFAM" id="SSF69593">
    <property type="entry name" value="Glycerol-3-phosphate (1)-acyltransferase"/>
    <property type="match status" value="1"/>
</dbReference>
<dbReference type="GO" id="GO:0016874">
    <property type="term" value="F:ligase activity"/>
    <property type="evidence" value="ECO:0007669"/>
    <property type="project" value="UniProtKB-KW"/>
</dbReference>
<dbReference type="AlphaFoldDB" id="A0A0H2YLS2"/>
<sequence length="69" mass="7741">MAYRLLRALFRGLFRVTIDGVTDQFKHEKLIITPNHVSFLDGALLALFLPIKPVFAVYTSITDTCICVG</sequence>
<organism evidence="1 2">
    <name type="scientific">Yersinia pestis bv. Antiqua (strain Nepal516)</name>
    <dbReference type="NCBI Taxonomy" id="377628"/>
    <lineage>
        <taxon>Bacteria</taxon>
        <taxon>Pseudomonadati</taxon>
        <taxon>Pseudomonadota</taxon>
        <taxon>Gammaproteobacteria</taxon>
        <taxon>Enterobacterales</taxon>
        <taxon>Yersiniaceae</taxon>
        <taxon>Yersinia</taxon>
    </lineage>
</organism>
<dbReference type="EMBL" id="CP000305">
    <property type="protein sequence ID" value="ABG19324.1"/>
    <property type="molecule type" value="Genomic_DNA"/>
</dbReference>
<evidence type="ECO:0000313" key="1">
    <source>
        <dbReference type="EMBL" id="ABG19324.1"/>
    </source>
</evidence>
<proteinExistence type="predicted"/>
<accession>A0A0H2YLS2</accession>
<name>A0A0H2YLS2_YERPN</name>